<evidence type="ECO:0000256" key="1">
    <source>
        <dbReference type="SAM" id="MobiDB-lite"/>
    </source>
</evidence>
<evidence type="ECO:0000313" key="2">
    <source>
        <dbReference type="EnsemblPlants" id="LPERR06G00030.1"/>
    </source>
</evidence>
<name>A0A0D9WKP4_9ORYZ</name>
<protein>
    <submittedName>
        <fullName evidence="2">Uncharacterized protein</fullName>
    </submittedName>
</protein>
<feature type="region of interest" description="Disordered" evidence="1">
    <location>
        <begin position="1"/>
        <end position="20"/>
    </location>
</feature>
<organism evidence="2 3">
    <name type="scientific">Leersia perrieri</name>
    <dbReference type="NCBI Taxonomy" id="77586"/>
    <lineage>
        <taxon>Eukaryota</taxon>
        <taxon>Viridiplantae</taxon>
        <taxon>Streptophyta</taxon>
        <taxon>Embryophyta</taxon>
        <taxon>Tracheophyta</taxon>
        <taxon>Spermatophyta</taxon>
        <taxon>Magnoliopsida</taxon>
        <taxon>Liliopsida</taxon>
        <taxon>Poales</taxon>
        <taxon>Poaceae</taxon>
        <taxon>BOP clade</taxon>
        <taxon>Oryzoideae</taxon>
        <taxon>Oryzeae</taxon>
        <taxon>Oryzinae</taxon>
        <taxon>Leersia</taxon>
    </lineage>
</organism>
<dbReference type="EnsemblPlants" id="LPERR06G00030.1">
    <property type="protein sequence ID" value="LPERR06G00030.1"/>
    <property type="gene ID" value="LPERR06G00030"/>
</dbReference>
<reference evidence="2" key="3">
    <citation type="submission" date="2015-04" db="UniProtKB">
        <authorList>
            <consortium name="EnsemblPlants"/>
        </authorList>
    </citation>
    <scope>IDENTIFICATION</scope>
</reference>
<sequence length="63" mass="6631">MEPSAAGQRKKEDLEATPLTPLASKLAMAAASEPAMSICIQLEVLLHTGHPAGGGRQKHRGNR</sequence>
<dbReference type="HOGENOM" id="CLU_2889017_0_0_1"/>
<dbReference type="Gramene" id="LPERR06G00030.1">
    <property type="protein sequence ID" value="LPERR06G00030.1"/>
    <property type="gene ID" value="LPERR06G00030"/>
</dbReference>
<accession>A0A0D9WKP4</accession>
<reference evidence="2 3" key="1">
    <citation type="submission" date="2012-08" db="EMBL/GenBank/DDBJ databases">
        <title>Oryza genome evolution.</title>
        <authorList>
            <person name="Wing R.A."/>
        </authorList>
    </citation>
    <scope>NUCLEOTIDE SEQUENCE</scope>
</reference>
<evidence type="ECO:0000313" key="3">
    <source>
        <dbReference type="Proteomes" id="UP000032180"/>
    </source>
</evidence>
<reference evidence="3" key="2">
    <citation type="submission" date="2013-12" db="EMBL/GenBank/DDBJ databases">
        <authorList>
            <person name="Yu Y."/>
            <person name="Lee S."/>
            <person name="de Baynast K."/>
            <person name="Wissotski M."/>
            <person name="Liu L."/>
            <person name="Talag J."/>
            <person name="Goicoechea J."/>
            <person name="Angelova A."/>
            <person name="Jetty R."/>
            <person name="Kudrna D."/>
            <person name="Golser W."/>
            <person name="Rivera L."/>
            <person name="Zhang J."/>
            <person name="Wing R."/>
        </authorList>
    </citation>
    <scope>NUCLEOTIDE SEQUENCE</scope>
</reference>
<dbReference type="AlphaFoldDB" id="A0A0D9WKP4"/>
<keyword evidence="3" id="KW-1185">Reference proteome</keyword>
<proteinExistence type="predicted"/>
<dbReference type="Proteomes" id="UP000032180">
    <property type="component" value="Chromosome 6"/>
</dbReference>